<accession>A0A6I3KU47</accession>
<evidence type="ECO:0000256" key="1">
    <source>
        <dbReference type="ARBA" id="ARBA00023002"/>
    </source>
</evidence>
<dbReference type="RefSeq" id="WP_154788792.1">
    <property type="nucleotide sequence ID" value="NZ_WMBB01000007.1"/>
</dbReference>
<dbReference type="Gene3D" id="3.40.50.720">
    <property type="entry name" value="NAD(P)-binding Rossmann-like Domain"/>
    <property type="match status" value="1"/>
</dbReference>
<keyword evidence="1" id="KW-0560">Oxidoreductase</keyword>
<dbReference type="GO" id="GO:0016491">
    <property type="term" value="F:oxidoreductase activity"/>
    <property type="evidence" value="ECO:0007669"/>
    <property type="project" value="UniProtKB-KW"/>
</dbReference>
<organism evidence="3 4">
    <name type="scientific">Nocardia aurantiaca</name>
    <dbReference type="NCBI Taxonomy" id="2675850"/>
    <lineage>
        <taxon>Bacteria</taxon>
        <taxon>Bacillati</taxon>
        <taxon>Actinomycetota</taxon>
        <taxon>Actinomycetes</taxon>
        <taxon>Mycobacteriales</taxon>
        <taxon>Nocardiaceae</taxon>
        <taxon>Nocardia</taxon>
    </lineage>
</organism>
<dbReference type="PANTHER" id="PTHR43157">
    <property type="entry name" value="PHOSPHATIDYLINOSITOL-GLYCAN BIOSYNTHESIS CLASS F PROTEIN-RELATED"/>
    <property type="match status" value="1"/>
</dbReference>
<dbReference type="PRINTS" id="PR00081">
    <property type="entry name" value="GDHRDH"/>
</dbReference>
<dbReference type="CDD" id="cd05327">
    <property type="entry name" value="retinol-DH_like_SDR_c_like"/>
    <property type="match status" value="1"/>
</dbReference>
<dbReference type="EMBL" id="WMBB01000007">
    <property type="protein sequence ID" value="MTE14333.1"/>
    <property type="molecule type" value="Genomic_DNA"/>
</dbReference>
<proteinExistence type="inferred from homology"/>
<dbReference type="PANTHER" id="PTHR43157:SF31">
    <property type="entry name" value="PHOSPHATIDYLINOSITOL-GLYCAN BIOSYNTHESIS CLASS F PROTEIN"/>
    <property type="match status" value="1"/>
</dbReference>
<dbReference type="InterPro" id="IPR036291">
    <property type="entry name" value="NAD(P)-bd_dom_sf"/>
</dbReference>
<dbReference type="AlphaFoldDB" id="A0A6I3KU47"/>
<keyword evidence="4" id="KW-1185">Reference proteome</keyword>
<dbReference type="Pfam" id="PF00106">
    <property type="entry name" value="adh_short"/>
    <property type="match status" value="1"/>
</dbReference>
<dbReference type="PRINTS" id="PR00080">
    <property type="entry name" value="SDRFAMILY"/>
</dbReference>
<sequence>MSERTRPWTVSEAGSQAGRVAVVTGANTGIGLEIARQLATADATVVLACRDQGRADAARADILGSAPKANVYAVQVDMGSLDSIAACSRRLRENWPVIDLLINNAGVMAAAPTRTADGFESDFGTNFLGHFALTGHLLDRVRASPSGRVVTVSSITHRRRTATLDFEDPNGLRRFDPATAYARSKMASMTFMVELQRRLAATGERTLSVAAHPGGVRTHILRQQNRLIQLVYNPRLSWLTGWFTQSPADGARPILRAALDSSTRGGDFYGPAGRGELVGPPVLVEVSRRARDVEAGRRLWQLAEDMTGVRFLETHG</sequence>
<comment type="caution">
    <text evidence="3">The sequence shown here is derived from an EMBL/GenBank/DDBJ whole genome shotgun (WGS) entry which is preliminary data.</text>
</comment>
<evidence type="ECO:0000313" key="4">
    <source>
        <dbReference type="Proteomes" id="UP000432464"/>
    </source>
</evidence>
<evidence type="ECO:0000256" key="2">
    <source>
        <dbReference type="RuleBase" id="RU000363"/>
    </source>
</evidence>
<dbReference type="Proteomes" id="UP000432464">
    <property type="component" value="Unassembled WGS sequence"/>
</dbReference>
<reference evidence="3 4" key="1">
    <citation type="submission" date="2019-11" db="EMBL/GenBank/DDBJ databases">
        <title>Nocardia sp. nov. CT2-14 isolated from soil.</title>
        <authorList>
            <person name="Kanchanasin P."/>
            <person name="Tanasupawat S."/>
            <person name="Yuki M."/>
            <person name="Kudo T."/>
        </authorList>
    </citation>
    <scope>NUCLEOTIDE SEQUENCE [LARGE SCALE GENOMIC DNA]</scope>
    <source>
        <strain evidence="3 4">CT2-14</strain>
    </source>
</reference>
<dbReference type="SUPFAM" id="SSF51735">
    <property type="entry name" value="NAD(P)-binding Rossmann-fold domains"/>
    <property type="match status" value="1"/>
</dbReference>
<dbReference type="InterPro" id="IPR002347">
    <property type="entry name" value="SDR_fam"/>
</dbReference>
<dbReference type="NCBIfam" id="NF004846">
    <property type="entry name" value="PRK06197.1"/>
    <property type="match status" value="1"/>
</dbReference>
<protein>
    <submittedName>
        <fullName evidence="3">SDR family NAD(P)-dependent oxidoreductase</fullName>
    </submittedName>
</protein>
<evidence type="ECO:0000313" key="3">
    <source>
        <dbReference type="EMBL" id="MTE14333.1"/>
    </source>
</evidence>
<comment type="similarity">
    <text evidence="2">Belongs to the short-chain dehydrogenases/reductases (SDR) family.</text>
</comment>
<gene>
    <name evidence="3" type="ORF">GLP40_16380</name>
</gene>
<name>A0A6I3KU47_9NOCA</name>